<dbReference type="Proteomes" id="UP000249757">
    <property type="component" value="Unassembled WGS sequence"/>
</dbReference>
<reference evidence="2" key="1">
    <citation type="journal article" date="2022" name="Microb. Genom.">
        <title>A global pangenome for the wheat fungal pathogen Pyrenophora tritici-repentis and prediction of effector protein structural homology.</title>
        <authorList>
            <person name="Moolhuijzen P.M."/>
            <person name="See P.T."/>
            <person name="Shi G."/>
            <person name="Powell H.R."/>
            <person name="Cockram J."/>
            <person name="Jorgensen L.N."/>
            <person name="Benslimane H."/>
            <person name="Strelkov S.E."/>
            <person name="Turner J."/>
            <person name="Liu Z."/>
            <person name="Moffat C.S."/>
        </authorList>
    </citation>
    <scope>NUCLEOTIDE SEQUENCE [LARGE SCALE GENOMIC DNA]</scope>
</reference>
<accession>A0A2W1D3C9</accession>
<gene>
    <name evidence="1" type="ORF">Ptr86124_012480</name>
</gene>
<comment type="caution">
    <text evidence="1">The sequence shown here is derived from an EMBL/GenBank/DDBJ whole genome shotgun (WGS) entry which is preliminary data.</text>
</comment>
<protein>
    <submittedName>
        <fullName evidence="1">Uncharacterized protein</fullName>
    </submittedName>
</protein>
<organism evidence="1 2">
    <name type="scientific">Pyrenophora tritici-repentis</name>
    <dbReference type="NCBI Taxonomy" id="45151"/>
    <lineage>
        <taxon>Eukaryota</taxon>
        <taxon>Fungi</taxon>
        <taxon>Dikarya</taxon>
        <taxon>Ascomycota</taxon>
        <taxon>Pezizomycotina</taxon>
        <taxon>Dothideomycetes</taxon>
        <taxon>Pleosporomycetidae</taxon>
        <taxon>Pleosporales</taxon>
        <taxon>Pleosporineae</taxon>
        <taxon>Pleosporaceae</taxon>
        <taxon>Pyrenophora</taxon>
    </lineage>
</organism>
<evidence type="ECO:0000313" key="1">
    <source>
        <dbReference type="EMBL" id="KAI1508528.1"/>
    </source>
</evidence>
<keyword evidence="2" id="KW-1185">Reference proteome</keyword>
<evidence type="ECO:0000313" key="2">
    <source>
        <dbReference type="Proteomes" id="UP000249757"/>
    </source>
</evidence>
<dbReference type="EMBL" id="NRDI02000025">
    <property type="protein sequence ID" value="KAI1508528.1"/>
    <property type="molecule type" value="Genomic_DNA"/>
</dbReference>
<sequence>MTNANPAPVGQPHWRPRYMALTKHRIIVALLHILHIITTLVVLILAVYLLKHFPRGAFEPRLQGVNTPRAILLSAIDLLLMLPILGVSLSRHNKNFLGFFTFLLGVGWVVLFVYVLKDFTFGRFGLCESLPYALFNGRPDYARCKIKRVFSAFIGLAAVTNFLATICYCMWRVADEY</sequence>
<dbReference type="OrthoDB" id="10596185at2759"/>
<name>A0A2W1D3C9_9PLEO</name>
<proteinExistence type="predicted"/>
<dbReference type="AlphaFoldDB" id="A0A2W1D3C9"/>